<dbReference type="InterPro" id="IPR036942">
    <property type="entry name" value="Beta-barrel_TonB_sf"/>
</dbReference>
<dbReference type="InterPro" id="IPR008969">
    <property type="entry name" value="CarboxyPept-like_regulatory"/>
</dbReference>
<evidence type="ECO:0000256" key="3">
    <source>
        <dbReference type="ARBA" id="ARBA00023237"/>
    </source>
</evidence>
<dbReference type="AlphaFoldDB" id="A0A916JAE4"/>
<evidence type="ECO:0000313" key="7">
    <source>
        <dbReference type="Proteomes" id="UP000680038"/>
    </source>
</evidence>
<evidence type="ECO:0000259" key="5">
    <source>
        <dbReference type="Pfam" id="PF14905"/>
    </source>
</evidence>
<dbReference type="Pfam" id="PF13715">
    <property type="entry name" value="CarbopepD_reg_2"/>
    <property type="match status" value="1"/>
</dbReference>
<dbReference type="SUPFAM" id="SSF49464">
    <property type="entry name" value="Carboxypeptidase regulatory domain-like"/>
    <property type="match status" value="1"/>
</dbReference>
<sequence>MGLKFLLSYLCSIASLCLQAQTITGKLVDGKTGQSIPLGNLALAAQDLSSQIKYALSDTAGIFEFRETPHGKYVLSASCIGYKNIQKEILLNENGTNILNLGTILMTEDISLLKEVTVKGERPNFEIRNGQVKIGVAGNPFFKADASLLDVFRKLLGLQINPDGTMLLASRATPTLFVDGKPVNMNRDEIRVYLSSLSPDMIESVEQINQPSSKYDGEYQGIIDVKLKRNQALGLRGSYNIRFQRNLYSLLDNTLALTFKTNSFVYDLNLGQTTGSTFYKYHALQYLSDSNAMTTDTRTITFNRNLNIQARVGYQILKGHNLEAYVRTYQIGRNAVTGNQLITQTYDFAKTVSAITSENNALPKQHNYSGGLNYDVSFKNSELHVATALAQIDNRQTEDIQNRKVPGNQLTDYWKTIARNNVMIRAAQADYTQNIKRGKLEFGGKFAYTTTRNNLRYDTLSNDVFIPDPRRSNLFRYQERIAAAYFSYSGHRDKFNYSLSITTEQTSNLANSITDAAVTEKKYLKWLPSLNFTNEIENSHQLAFTYSRRLTRPTFEALNPFRFYLSPRNYWIGNPYLQPSTTELFSLSYTIRNFHASLNAGREKDPMVRYPEYDPVTNILAYLGTNLPYRNFANIQASMPLTVRKWWRVNNNIGLYFNRELRPYLG</sequence>
<comment type="caution">
    <text evidence="6">The sequence shown here is derived from an EMBL/GenBank/DDBJ whole genome shotgun (WGS) entry which is preliminary data.</text>
</comment>
<feature type="chain" id="PRO_5037340542" description="Outer membrane protein beta-barrel domain-containing protein" evidence="4">
    <location>
        <begin position="21"/>
        <end position="666"/>
    </location>
</feature>
<dbReference type="SUPFAM" id="SSF56935">
    <property type="entry name" value="Porins"/>
    <property type="match status" value="1"/>
</dbReference>
<evidence type="ECO:0000256" key="4">
    <source>
        <dbReference type="SAM" id="SignalP"/>
    </source>
</evidence>
<evidence type="ECO:0000256" key="1">
    <source>
        <dbReference type="ARBA" id="ARBA00004442"/>
    </source>
</evidence>
<organism evidence="6 7">
    <name type="scientific">Dyadobacter helix</name>
    <dbReference type="NCBI Taxonomy" id="2822344"/>
    <lineage>
        <taxon>Bacteria</taxon>
        <taxon>Pseudomonadati</taxon>
        <taxon>Bacteroidota</taxon>
        <taxon>Cytophagia</taxon>
        <taxon>Cytophagales</taxon>
        <taxon>Spirosomataceae</taxon>
        <taxon>Dyadobacter</taxon>
    </lineage>
</organism>
<proteinExistence type="predicted"/>
<dbReference type="Gene3D" id="2.40.170.20">
    <property type="entry name" value="TonB-dependent receptor, beta-barrel domain"/>
    <property type="match status" value="1"/>
</dbReference>
<keyword evidence="4" id="KW-0732">Signal</keyword>
<protein>
    <recommendedName>
        <fullName evidence="5">Outer membrane protein beta-barrel domain-containing protein</fullName>
    </recommendedName>
</protein>
<dbReference type="PANTHER" id="PTHR40980">
    <property type="entry name" value="PLUG DOMAIN-CONTAINING PROTEIN"/>
    <property type="match status" value="1"/>
</dbReference>
<feature type="domain" description="Outer membrane protein beta-barrel" evidence="5">
    <location>
        <begin position="379"/>
        <end position="659"/>
    </location>
</feature>
<dbReference type="PANTHER" id="PTHR40980:SF4">
    <property type="entry name" value="TONB-DEPENDENT RECEPTOR-LIKE BETA-BARREL DOMAIN-CONTAINING PROTEIN"/>
    <property type="match status" value="1"/>
</dbReference>
<keyword evidence="7" id="KW-1185">Reference proteome</keyword>
<comment type="subcellular location">
    <subcellularLocation>
        <location evidence="1">Cell outer membrane</location>
    </subcellularLocation>
</comment>
<name>A0A916JAE4_9BACT</name>
<keyword evidence="3" id="KW-0998">Cell outer membrane</keyword>
<dbReference type="GO" id="GO:0009279">
    <property type="term" value="C:cell outer membrane"/>
    <property type="evidence" value="ECO:0007669"/>
    <property type="project" value="UniProtKB-SubCell"/>
</dbReference>
<evidence type="ECO:0000256" key="2">
    <source>
        <dbReference type="ARBA" id="ARBA00023136"/>
    </source>
</evidence>
<dbReference type="Proteomes" id="UP000680038">
    <property type="component" value="Unassembled WGS sequence"/>
</dbReference>
<accession>A0A916JAE4</accession>
<gene>
    <name evidence="6" type="ORF">DYBT9275_00972</name>
</gene>
<dbReference type="EMBL" id="CAJRAF010000001">
    <property type="protein sequence ID" value="CAG4992484.1"/>
    <property type="molecule type" value="Genomic_DNA"/>
</dbReference>
<keyword evidence="2" id="KW-0472">Membrane</keyword>
<dbReference type="InterPro" id="IPR041700">
    <property type="entry name" value="OMP_b-brl_3"/>
</dbReference>
<reference evidence="6" key="1">
    <citation type="submission" date="2021-04" db="EMBL/GenBank/DDBJ databases">
        <authorList>
            <person name="Rodrigo-Torres L."/>
            <person name="Arahal R. D."/>
            <person name="Lucena T."/>
        </authorList>
    </citation>
    <scope>NUCLEOTIDE SEQUENCE</scope>
    <source>
        <strain evidence="6">CECT 9275</strain>
    </source>
</reference>
<feature type="signal peptide" evidence="4">
    <location>
        <begin position="1"/>
        <end position="20"/>
    </location>
</feature>
<evidence type="ECO:0000313" key="6">
    <source>
        <dbReference type="EMBL" id="CAG4992484.1"/>
    </source>
</evidence>
<dbReference type="Pfam" id="PF14905">
    <property type="entry name" value="OMP_b-brl_3"/>
    <property type="match status" value="1"/>
</dbReference>